<organism evidence="2 3">
    <name type="scientific">Lysinibacillus agricola</name>
    <dbReference type="NCBI Taxonomy" id="2590012"/>
    <lineage>
        <taxon>Bacteria</taxon>
        <taxon>Bacillati</taxon>
        <taxon>Bacillota</taxon>
        <taxon>Bacilli</taxon>
        <taxon>Bacillales</taxon>
        <taxon>Bacillaceae</taxon>
        <taxon>Lysinibacillus</taxon>
    </lineage>
</organism>
<evidence type="ECO:0000259" key="1">
    <source>
        <dbReference type="PROSITE" id="PS50022"/>
    </source>
</evidence>
<dbReference type="EMBL" id="CP067341">
    <property type="protein sequence ID" value="QQP10912.1"/>
    <property type="molecule type" value="Genomic_DNA"/>
</dbReference>
<dbReference type="PROSITE" id="PS50022">
    <property type="entry name" value="FA58C_3"/>
    <property type="match status" value="1"/>
</dbReference>
<reference evidence="2 3" key="1">
    <citation type="submission" date="2020-01" db="EMBL/GenBank/DDBJ databases">
        <authorList>
            <person name="Liu G."/>
            <person name="Liu B."/>
        </authorList>
    </citation>
    <scope>NUCLEOTIDE SEQUENCE [LARGE SCALE GENOMIC DNA]</scope>
    <source>
        <strain evidence="2 3">FJAT-51161</strain>
    </source>
</reference>
<proteinExistence type="predicted"/>
<sequence length="404" mass="45478">MPIVNLWYETNMTSDTSPAPLVASASSSNSARPSYLSFRDSTVNTWQSATFNGAGSSSWIKLNFGEPKNVNKIRMWKNTGLALAYHPSYIYIEGSNDDLTFNVLHHTGSLNWTDVIELTFENDDAYQFIRVRITNTPNSTLTTIGRILFGYNGFEPIDKTLILNDGEYKKWDSKYKHDSLEMPENDLVLSTTSAVTRVNHIKFDSNFILQKIGYKTEGSNSLTLKIYEKDSQKLVFSMPVSITKGWNYISISDVELLKNKDYLIGFYGTNIYGYKTPTTIPISMVSSNHYINGTVFGRYDASGDSFPTTLNNTTALMMSFEGTAVSESGSNWMSVSTTTPTLQQFLEQGVDSLSPLFDRKITVLEPMAMSNKNEILLSEEGKVFSKTIDLKKYFDIRSIRTEVK</sequence>
<gene>
    <name evidence="2" type="ORF">FJQ98_16850</name>
</gene>
<dbReference type="InterPro" id="IPR008979">
    <property type="entry name" value="Galactose-bd-like_sf"/>
</dbReference>
<evidence type="ECO:0000313" key="2">
    <source>
        <dbReference type="EMBL" id="QQP10912.1"/>
    </source>
</evidence>
<feature type="domain" description="F5/8 type C" evidence="1">
    <location>
        <begin position="1"/>
        <end position="151"/>
    </location>
</feature>
<accession>A0ABX7AN29</accession>
<dbReference type="RefSeq" id="WP_053595627.1">
    <property type="nucleotide sequence ID" value="NZ_CP067341.1"/>
</dbReference>
<dbReference type="Proteomes" id="UP000596049">
    <property type="component" value="Chromosome"/>
</dbReference>
<name>A0ABX7AN29_9BACI</name>
<evidence type="ECO:0000313" key="3">
    <source>
        <dbReference type="Proteomes" id="UP000596049"/>
    </source>
</evidence>
<keyword evidence="3" id="KW-1185">Reference proteome</keyword>
<protein>
    <submittedName>
        <fullName evidence="2">Discoidin domain-containing protein</fullName>
    </submittedName>
</protein>
<dbReference type="InterPro" id="IPR000421">
    <property type="entry name" value="FA58C"/>
</dbReference>
<dbReference type="Pfam" id="PF00754">
    <property type="entry name" value="F5_F8_type_C"/>
    <property type="match status" value="1"/>
</dbReference>
<dbReference type="Gene3D" id="2.60.120.260">
    <property type="entry name" value="Galactose-binding domain-like"/>
    <property type="match status" value="1"/>
</dbReference>
<dbReference type="SUPFAM" id="SSF49785">
    <property type="entry name" value="Galactose-binding domain-like"/>
    <property type="match status" value="1"/>
</dbReference>